<dbReference type="PANTHER" id="PTHR46423:SF1">
    <property type="entry name" value="RNA POLYMERASE II-ASSOCIATED PROTEIN 3"/>
    <property type="match status" value="1"/>
</dbReference>
<protein>
    <recommendedName>
        <fullName evidence="4">RNA polymerase II-associated protein 3</fullName>
    </recommendedName>
</protein>
<dbReference type="EMBL" id="OC915288">
    <property type="protein sequence ID" value="CAD7639692.1"/>
    <property type="molecule type" value="Genomic_DNA"/>
</dbReference>
<feature type="region of interest" description="Disordered" evidence="6">
    <location>
        <begin position="1"/>
        <end position="22"/>
    </location>
</feature>
<evidence type="ECO:0000256" key="6">
    <source>
        <dbReference type="SAM" id="MobiDB-lite"/>
    </source>
</evidence>
<accession>A0A7R9QCK6</accession>
<sequence>MTERDTHFNDRKRREEAETQKEIGNKHFKSGDIDESIKCYTNAIQLFAANPVFYCNRSMAYLKKGLPLEAHKDCDLALNIDHNCIKALYRRGLSRRHLFRYSLAAEDFKRVVTLDPNNNEAKRELESIQRLIVSKAVVDIKPIDKPIGFQSNKPLTRVSITEKNVLNISTEFVVKLPQKVPKNYYQFECDWRQLIGKNSLQLRVDYLQMIGPEDIRTLLTSTLEPQMMSDLLNTICHSNDSQLIYAVLSQISKTPRFDTIVLFLSQSDQKVLETIIDKLKRNNFDEKLISEIKISFL</sequence>
<dbReference type="PANTHER" id="PTHR46423">
    <property type="entry name" value="RNA POLYMERASE II-ASSOCIATED PROTEIN 3"/>
    <property type="match status" value="1"/>
</dbReference>
<dbReference type="GO" id="GO:0101031">
    <property type="term" value="C:protein folding chaperone complex"/>
    <property type="evidence" value="ECO:0007669"/>
    <property type="project" value="TreeGrafter"/>
</dbReference>
<dbReference type="Gene3D" id="1.25.40.10">
    <property type="entry name" value="Tetratricopeptide repeat domain"/>
    <property type="match status" value="1"/>
</dbReference>
<dbReference type="Proteomes" id="UP000728032">
    <property type="component" value="Unassembled WGS sequence"/>
</dbReference>
<comment type="similarity">
    <text evidence="3">Belongs to the RPAP3 family.</text>
</comment>
<evidence type="ECO:0000256" key="4">
    <source>
        <dbReference type="ARBA" id="ARBA00040133"/>
    </source>
</evidence>
<dbReference type="SMART" id="SM00028">
    <property type="entry name" value="TPR"/>
    <property type="match status" value="3"/>
</dbReference>
<evidence type="ECO:0000313" key="9">
    <source>
        <dbReference type="Proteomes" id="UP000728032"/>
    </source>
</evidence>
<keyword evidence="9" id="KW-1185">Reference proteome</keyword>
<evidence type="ECO:0000256" key="3">
    <source>
        <dbReference type="ARBA" id="ARBA00038275"/>
    </source>
</evidence>
<evidence type="ECO:0000259" key="7">
    <source>
        <dbReference type="Pfam" id="PF13877"/>
    </source>
</evidence>
<dbReference type="InterPro" id="IPR011990">
    <property type="entry name" value="TPR-like_helical_dom_sf"/>
</dbReference>
<dbReference type="OrthoDB" id="2942533at2759"/>
<dbReference type="Pfam" id="PF13181">
    <property type="entry name" value="TPR_8"/>
    <property type="match status" value="1"/>
</dbReference>
<feature type="repeat" description="TPR" evidence="5">
    <location>
        <begin position="17"/>
        <end position="50"/>
    </location>
</feature>
<evidence type="ECO:0000256" key="5">
    <source>
        <dbReference type="PROSITE-ProRule" id="PRU00339"/>
    </source>
</evidence>
<evidence type="ECO:0000313" key="8">
    <source>
        <dbReference type="EMBL" id="CAD7639692.1"/>
    </source>
</evidence>
<dbReference type="PROSITE" id="PS50005">
    <property type="entry name" value="TPR"/>
    <property type="match status" value="2"/>
</dbReference>
<dbReference type="InterPro" id="IPR025986">
    <property type="entry name" value="RPAP3-like_C"/>
</dbReference>
<organism evidence="8">
    <name type="scientific">Oppiella nova</name>
    <dbReference type="NCBI Taxonomy" id="334625"/>
    <lineage>
        <taxon>Eukaryota</taxon>
        <taxon>Metazoa</taxon>
        <taxon>Ecdysozoa</taxon>
        <taxon>Arthropoda</taxon>
        <taxon>Chelicerata</taxon>
        <taxon>Arachnida</taxon>
        <taxon>Acari</taxon>
        <taxon>Acariformes</taxon>
        <taxon>Sarcoptiformes</taxon>
        <taxon>Oribatida</taxon>
        <taxon>Brachypylina</taxon>
        <taxon>Oppioidea</taxon>
        <taxon>Oppiidae</taxon>
        <taxon>Oppiella</taxon>
    </lineage>
</organism>
<dbReference type="AlphaFoldDB" id="A0A7R9QCK6"/>
<keyword evidence="2 5" id="KW-0802">TPR repeat</keyword>
<reference evidence="8" key="1">
    <citation type="submission" date="2020-11" db="EMBL/GenBank/DDBJ databases">
        <authorList>
            <person name="Tran Van P."/>
        </authorList>
    </citation>
    <scope>NUCLEOTIDE SEQUENCE</scope>
</reference>
<gene>
    <name evidence="8" type="ORF">ONB1V03_LOCUS2142</name>
</gene>
<feature type="repeat" description="TPR" evidence="5">
    <location>
        <begin position="85"/>
        <end position="118"/>
    </location>
</feature>
<dbReference type="InterPro" id="IPR051966">
    <property type="entry name" value="RPAP3"/>
</dbReference>
<evidence type="ECO:0000256" key="2">
    <source>
        <dbReference type="ARBA" id="ARBA00022803"/>
    </source>
</evidence>
<dbReference type="Pfam" id="PF13414">
    <property type="entry name" value="TPR_11"/>
    <property type="match status" value="1"/>
</dbReference>
<name>A0A7R9QCK6_9ACAR</name>
<dbReference type="Pfam" id="PF13877">
    <property type="entry name" value="RPAP3_C"/>
    <property type="match status" value="1"/>
</dbReference>
<dbReference type="EMBL" id="CAJPVJ010000463">
    <property type="protein sequence ID" value="CAG2162549.1"/>
    <property type="molecule type" value="Genomic_DNA"/>
</dbReference>
<proteinExistence type="inferred from homology"/>
<evidence type="ECO:0000256" key="1">
    <source>
        <dbReference type="ARBA" id="ARBA00022737"/>
    </source>
</evidence>
<feature type="domain" description="RNA-polymerase II-associated protein 3-like C-terminal" evidence="7">
    <location>
        <begin position="181"/>
        <end position="268"/>
    </location>
</feature>
<keyword evidence="1" id="KW-0677">Repeat</keyword>
<dbReference type="SUPFAM" id="SSF48452">
    <property type="entry name" value="TPR-like"/>
    <property type="match status" value="1"/>
</dbReference>
<dbReference type="InterPro" id="IPR019734">
    <property type="entry name" value="TPR_rpt"/>
</dbReference>